<reference evidence="1" key="1">
    <citation type="submission" date="2013-02" db="EMBL/GenBank/DDBJ databases">
        <title>Whole genome sequencing and comparative genomics of Metarhizium anisopliae isolates Ma69/BRIP 53293 and Ma23/BRIP 53284.</title>
        <authorList>
            <person name="Pattemore J."/>
            <person name="Hane J.K."/>
            <person name="Williams A.H."/>
            <person name="Wilson B.A.L."/>
            <person name="Stodart B.J."/>
            <person name="Ash G.J."/>
        </authorList>
    </citation>
    <scope>NUCLEOTIDE SEQUENCE</scope>
    <source>
        <strain evidence="1">BRIP 53293</strain>
    </source>
</reference>
<gene>
    <name evidence="2" type="ORF">H634G_11032</name>
    <name evidence="1" type="ORF">H634G_11579</name>
</gene>
<evidence type="ECO:0000313" key="2">
    <source>
        <dbReference type="EMBL" id="KJK73692.1"/>
    </source>
</evidence>
<dbReference type="Proteomes" id="UP000054544">
    <property type="component" value="Unassembled WGS sequence"/>
</dbReference>
<keyword evidence="3" id="KW-1185">Reference proteome</keyword>
<evidence type="ECO:0000313" key="3">
    <source>
        <dbReference type="Proteomes" id="UP000054544"/>
    </source>
</evidence>
<dbReference type="EMBL" id="KE384999">
    <property type="protein sequence ID" value="KJK73303.1"/>
    <property type="molecule type" value="Genomic_DNA"/>
</dbReference>
<dbReference type="EMBL" id="KE384786">
    <property type="protein sequence ID" value="KJK73692.1"/>
    <property type="molecule type" value="Genomic_DNA"/>
</dbReference>
<dbReference type="AlphaFoldDB" id="A0A0D9NHV9"/>
<accession>A0A0D9NHV9</accession>
<evidence type="ECO:0000313" key="1">
    <source>
        <dbReference type="EMBL" id="KJK73303.1"/>
    </source>
</evidence>
<organism evidence="1 3">
    <name type="scientific">Metarhizium anisopliae BRIP 53293</name>
    <dbReference type="NCBI Taxonomy" id="1291518"/>
    <lineage>
        <taxon>Eukaryota</taxon>
        <taxon>Fungi</taxon>
        <taxon>Dikarya</taxon>
        <taxon>Ascomycota</taxon>
        <taxon>Pezizomycotina</taxon>
        <taxon>Sordariomycetes</taxon>
        <taxon>Hypocreomycetidae</taxon>
        <taxon>Hypocreales</taxon>
        <taxon>Clavicipitaceae</taxon>
        <taxon>Metarhizium</taxon>
    </lineage>
</organism>
<reference evidence="3" key="2">
    <citation type="journal article" date="2014" name="BMC Genomics">
        <title>The genome sequence of the biocontrol fungus Metarhizium anisopliae and comparative genomics of Metarhizium species.</title>
        <authorList>
            <person name="Pattemore J.A."/>
            <person name="Hane J.K."/>
            <person name="Williams A.H."/>
            <person name="Wilson B.A."/>
            <person name="Stodart B.J."/>
            <person name="Ash G.J."/>
        </authorList>
    </citation>
    <scope>NUCLEOTIDE SEQUENCE [LARGE SCALE GENOMIC DNA]</scope>
    <source>
        <strain evidence="3">BRIP 53293</strain>
    </source>
</reference>
<name>A0A0D9NHV9_METAN</name>
<proteinExistence type="predicted"/>
<sequence>MTASDQQQQVDVGPLPTVVADAAFLDVQNVHVALAVSAGTENRSLGVSPRQESPANFGLKYSIAAAVIHSTDS</sequence>
<protein>
    <submittedName>
        <fullName evidence="1">Uncharacterized protein</fullName>
    </submittedName>
</protein>